<keyword evidence="7 16" id="KW-0378">Hydrolase</keyword>
<keyword evidence="12" id="KW-0865">Zymogen</keyword>
<feature type="binding site" evidence="15">
    <location>
        <position position="242"/>
    </location>
    <ligand>
        <name>Zn(2+)</name>
        <dbReference type="ChEBI" id="CHEBI:29105"/>
        <note>catalytic</note>
    </ligand>
</feature>
<evidence type="ECO:0000256" key="16">
    <source>
        <dbReference type="RuleBase" id="RU366077"/>
    </source>
</evidence>
<keyword evidence="13" id="KW-1015">Disulfide bond</keyword>
<dbReference type="Gene3D" id="3.10.170.20">
    <property type="match status" value="1"/>
</dbReference>
<keyword evidence="8 15" id="KW-0862">Zinc</keyword>
<feature type="signal peptide" evidence="16">
    <location>
        <begin position="1"/>
        <end position="32"/>
    </location>
</feature>
<evidence type="ECO:0000256" key="13">
    <source>
        <dbReference type="ARBA" id="ARBA00023157"/>
    </source>
</evidence>
<dbReference type="Gene3D" id="3.90.132.10">
    <property type="entry name" value="Leishmanolysin , domain 2"/>
    <property type="match status" value="1"/>
</dbReference>
<keyword evidence="5 15" id="KW-0479">Metal-binding</keyword>
<evidence type="ECO:0000256" key="3">
    <source>
        <dbReference type="ARBA" id="ARBA00005860"/>
    </source>
</evidence>
<comment type="catalytic activity">
    <reaction evidence="1">
        <text>Preference for hydrophobic residues at P1 and P1' and basic residues at P2' and P3'. A model nonapeptide is cleaved at -Ala-Tyr-|-Leu-Lys-Lys-.</text>
        <dbReference type="EC" id="3.4.24.36"/>
    </reaction>
</comment>
<dbReference type="VEuPathDB" id="TriTrypDB:TM35_000112260"/>
<evidence type="ECO:0000256" key="8">
    <source>
        <dbReference type="ARBA" id="ARBA00022833"/>
    </source>
</evidence>
<dbReference type="GO" id="GO:0007155">
    <property type="term" value="P:cell adhesion"/>
    <property type="evidence" value="ECO:0007669"/>
    <property type="project" value="UniProtKB-KW"/>
</dbReference>
<gene>
    <name evidence="17" type="ORF">TM35_000112260</name>
</gene>
<comment type="cofactor">
    <cofactor evidence="15 16">
        <name>Zn(2+)</name>
        <dbReference type="ChEBI" id="CHEBI:29105"/>
    </cofactor>
    <text evidence="15 16">Binds 1 zinc ion per subunit.</text>
</comment>
<dbReference type="RefSeq" id="XP_028883758.1">
    <property type="nucleotide sequence ID" value="XM_029024935.1"/>
</dbReference>
<accession>A0A1X0NYE3</accession>
<evidence type="ECO:0000256" key="1">
    <source>
        <dbReference type="ARBA" id="ARBA00001249"/>
    </source>
</evidence>
<evidence type="ECO:0000256" key="9">
    <source>
        <dbReference type="ARBA" id="ARBA00022889"/>
    </source>
</evidence>
<dbReference type="Gene3D" id="2.30.34.10">
    <property type="entry name" value="Leishmanolysin domain 4"/>
    <property type="match status" value="1"/>
</dbReference>
<dbReference type="EMBL" id="NBCO01000011">
    <property type="protein sequence ID" value="ORC89692.1"/>
    <property type="molecule type" value="Genomic_DNA"/>
</dbReference>
<evidence type="ECO:0000256" key="12">
    <source>
        <dbReference type="ARBA" id="ARBA00023145"/>
    </source>
</evidence>
<dbReference type="GO" id="GO:0005737">
    <property type="term" value="C:cytoplasm"/>
    <property type="evidence" value="ECO:0007669"/>
    <property type="project" value="TreeGrafter"/>
</dbReference>
<evidence type="ECO:0000256" key="5">
    <source>
        <dbReference type="ARBA" id="ARBA00022723"/>
    </source>
</evidence>
<keyword evidence="18" id="KW-1185">Reference proteome</keyword>
<comment type="similarity">
    <text evidence="3 16">Belongs to the peptidase M8 family.</text>
</comment>
<organism evidence="17 18">
    <name type="scientific">Trypanosoma theileri</name>
    <dbReference type="NCBI Taxonomy" id="67003"/>
    <lineage>
        <taxon>Eukaryota</taxon>
        <taxon>Discoba</taxon>
        <taxon>Euglenozoa</taxon>
        <taxon>Kinetoplastea</taxon>
        <taxon>Metakinetoplastina</taxon>
        <taxon>Trypanosomatida</taxon>
        <taxon>Trypanosomatidae</taxon>
        <taxon>Trypanosoma</taxon>
    </lineage>
</organism>
<reference evidence="17 18" key="1">
    <citation type="submission" date="2017-03" db="EMBL/GenBank/DDBJ databases">
        <title>An alternative strategy for trypanosome survival in the mammalian bloodstream revealed through genome and transcriptome analysis of the ubiquitous bovine parasite Trypanosoma (Megatrypanum) theileri.</title>
        <authorList>
            <person name="Kelly S."/>
            <person name="Ivens A."/>
            <person name="Mott A."/>
            <person name="O'Neill E."/>
            <person name="Emms D."/>
            <person name="Macleod O."/>
            <person name="Voorheis P."/>
            <person name="Matthews J."/>
            <person name="Matthews K."/>
            <person name="Carrington M."/>
        </authorList>
    </citation>
    <scope>NUCLEOTIDE SEQUENCE [LARGE SCALE GENOMIC DNA]</scope>
    <source>
        <strain evidence="17">Edinburgh</strain>
    </source>
</reference>
<dbReference type="PANTHER" id="PTHR10942">
    <property type="entry name" value="LEISHMANOLYSIN-LIKE PEPTIDASE"/>
    <property type="match status" value="1"/>
</dbReference>
<dbReference type="InterPro" id="IPR001577">
    <property type="entry name" value="Peptidase_M8"/>
</dbReference>
<evidence type="ECO:0000256" key="4">
    <source>
        <dbReference type="ARBA" id="ARBA00022670"/>
    </source>
</evidence>
<name>A0A1X0NYE3_9TRYP</name>
<sequence>MNKTPHSLLFLWRRPLLLLLLLFLCCASVCIAQKDGGDAPSTGVVRELPRKGRSGVQAYTVATSKRQLIRIKTSMEDLKDNTLNNKSLKDSILDGDNLESRKNYCTNTNDTAKGMDGYNFICHNESLLTEERKTVLMDKIIPAAVQLHAERLLVDPEGTPLIIPRFTEGACSLFTVPENHHNPGVEKADFVLYVAAKPGGAFGITCADGRSGRPIAGGLNFIPYPTASTRPNVRQAAHHIAHALGFDYERMKSLGMISKINVRGVERVVVSSNMTKKKAQEHYDCSDLEGMELDYKDSNQSVSSTWSWRNAKDELMSSLHALAGAYYTALTMAAFDDMKYYSANWGMEEPMSWGNKSGCDFIRKGCLTDKGVSNYPNAFCTDERLRCSSDRFGIARCFSVDVDEVHEDPTGSCPVFLSPFHMELSAPLHSFPCTELEEGSFLGFLTGENSMCLTTEDYNLERENGTEKVTEIMSGVCAQVLCDESNRKVKVKYSGLSDFQECPEGGNITVSSSSASLNFKTIYCPNYTEVCTVASDGSSLHPLLNRLPYAENTVSGAQGRLRGVRASVNHIVVPRSTAVGSHDQGALVEGKKDIAHRVGMNGNSAAHSLLHALLLAVTLVVVVSL</sequence>
<evidence type="ECO:0000256" key="10">
    <source>
        <dbReference type="ARBA" id="ARBA00023049"/>
    </source>
</evidence>
<dbReference type="SUPFAM" id="SSF55486">
    <property type="entry name" value="Metalloproteases ('zincins'), catalytic domain"/>
    <property type="match status" value="1"/>
</dbReference>
<evidence type="ECO:0000256" key="6">
    <source>
        <dbReference type="ARBA" id="ARBA00022729"/>
    </source>
</evidence>
<dbReference type="PRINTS" id="PR00782">
    <property type="entry name" value="LSHMANOLYSIN"/>
</dbReference>
<evidence type="ECO:0000256" key="7">
    <source>
        <dbReference type="ARBA" id="ARBA00022801"/>
    </source>
</evidence>
<comment type="subcellular location">
    <subcellularLocation>
        <location evidence="2">Membrane</location>
    </subcellularLocation>
</comment>
<protein>
    <recommendedName>
        <fullName evidence="16">Leishmanolysin-like peptidase</fullName>
        <ecNumber evidence="16">3.4.24.-</ecNumber>
    </recommendedName>
</protein>
<dbReference type="PANTHER" id="PTHR10942:SF0">
    <property type="entry name" value="LEISHMANOLYSIN-LIKE PEPTIDASE"/>
    <property type="match status" value="1"/>
</dbReference>
<keyword evidence="11" id="KW-0472">Membrane</keyword>
<dbReference type="GO" id="GO:0006508">
    <property type="term" value="P:proteolysis"/>
    <property type="evidence" value="ECO:0007669"/>
    <property type="project" value="UniProtKB-KW"/>
</dbReference>
<keyword evidence="9" id="KW-0130">Cell adhesion</keyword>
<evidence type="ECO:0000256" key="11">
    <source>
        <dbReference type="ARBA" id="ARBA00023136"/>
    </source>
</evidence>
<dbReference type="Proteomes" id="UP000192257">
    <property type="component" value="Unassembled WGS sequence"/>
</dbReference>
<keyword evidence="14" id="KW-0325">Glycoprotein</keyword>
<dbReference type="Pfam" id="PF01457">
    <property type="entry name" value="Peptidase_M8"/>
    <property type="match status" value="2"/>
</dbReference>
<keyword evidence="10 15" id="KW-0482">Metalloprotease</keyword>
<dbReference type="GO" id="GO:0046872">
    <property type="term" value="F:metal ion binding"/>
    <property type="evidence" value="ECO:0007669"/>
    <property type="project" value="UniProtKB-KW"/>
</dbReference>
<proteinExistence type="inferred from homology"/>
<feature type="binding site" evidence="15">
    <location>
        <position position="238"/>
    </location>
    <ligand>
        <name>Zn(2+)</name>
        <dbReference type="ChEBI" id="CHEBI:29105"/>
        <note>catalytic</note>
    </ligand>
</feature>
<evidence type="ECO:0000256" key="14">
    <source>
        <dbReference type="ARBA" id="ARBA00023180"/>
    </source>
</evidence>
<dbReference type="GO" id="GO:0016020">
    <property type="term" value="C:membrane"/>
    <property type="evidence" value="ECO:0007669"/>
    <property type="project" value="UniProtKB-SubCell"/>
</dbReference>
<evidence type="ECO:0000256" key="15">
    <source>
        <dbReference type="PIRSR" id="PIRSR601577-2"/>
    </source>
</evidence>
<evidence type="ECO:0000256" key="2">
    <source>
        <dbReference type="ARBA" id="ARBA00004370"/>
    </source>
</evidence>
<dbReference type="GeneID" id="39984715"/>
<evidence type="ECO:0000313" key="18">
    <source>
        <dbReference type="Proteomes" id="UP000192257"/>
    </source>
</evidence>
<dbReference type="OrthoDB" id="527990at2759"/>
<dbReference type="EC" id="3.4.24.-" evidence="16"/>
<comment type="caution">
    <text evidence="17">The sequence shown here is derived from an EMBL/GenBank/DDBJ whole genome shotgun (WGS) entry which is preliminary data.</text>
</comment>
<dbReference type="AlphaFoldDB" id="A0A1X0NYE3"/>
<keyword evidence="4 16" id="KW-0645">Protease</keyword>
<keyword evidence="6 16" id="KW-0732">Signal</keyword>
<dbReference type="GO" id="GO:0004222">
    <property type="term" value="F:metalloendopeptidase activity"/>
    <property type="evidence" value="ECO:0007669"/>
    <property type="project" value="UniProtKB-UniRule"/>
</dbReference>
<feature type="chain" id="PRO_5023975740" description="Leishmanolysin-like peptidase" evidence="16">
    <location>
        <begin position="33"/>
        <end position="625"/>
    </location>
</feature>
<evidence type="ECO:0000313" key="17">
    <source>
        <dbReference type="EMBL" id="ORC89692.1"/>
    </source>
</evidence>